<evidence type="ECO:0000313" key="2">
    <source>
        <dbReference type="Proteomes" id="UP000077671"/>
    </source>
</evidence>
<feature type="non-terminal residue" evidence="1">
    <location>
        <position position="1"/>
    </location>
</feature>
<dbReference type="EMBL" id="LWDD02004244">
    <property type="protein sequence ID" value="KAE8235535.1"/>
    <property type="molecule type" value="Genomic_DNA"/>
</dbReference>
<protein>
    <submittedName>
        <fullName evidence="1">Uncharacterized protein</fullName>
    </submittedName>
</protein>
<sequence length="143" mass="16580">RFQVLADAPGLTDGSIIDVEYERRDISSSVVQSSKRELFGSLRYVSRNPIGPQKNYFYPFVKLSAAGEIDHKATGWQTLSFEVEVQRRNPLFEYVYIDEIEVFGRTVLEFAIEELSGITFSEFPFWENRLDIITNTRMPAHNY</sequence>
<dbReference type="AlphaFoldDB" id="A0A8T8S9F5"/>
<name>A0A8T8S9F5_9BASI</name>
<reference evidence="1" key="1">
    <citation type="submission" date="2016-04" db="EMBL/GenBank/DDBJ databases">
        <authorList>
            <person name="Nguyen H.D."/>
            <person name="Kesanakurti P."/>
            <person name="Cullis J."/>
            <person name="Levesque C.A."/>
            <person name="Hambleton S."/>
        </authorList>
    </citation>
    <scope>NUCLEOTIDE SEQUENCE</scope>
    <source>
        <strain evidence="1">DAOMC 238032</strain>
    </source>
</reference>
<dbReference type="Proteomes" id="UP000077671">
    <property type="component" value="Unassembled WGS sequence"/>
</dbReference>
<proteinExistence type="predicted"/>
<organism evidence="1 2">
    <name type="scientific">Tilletia caries</name>
    <name type="common">wheat bunt fungus</name>
    <dbReference type="NCBI Taxonomy" id="13290"/>
    <lineage>
        <taxon>Eukaryota</taxon>
        <taxon>Fungi</taxon>
        <taxon>Dikarya</taxon>
        <taxon>Basidiomycota</taxon>
        <taxon>Ustilaginomycotina</taxon>
        <taxon>Exobasidiomycetes</taxon>
        <taxon>Tilletiales</taxon>
        <taxon>Tilletiaceae</taxon>
        <taxon>Tilletia</taxon>
    </lineage>
</organism>
<reference evidence="1" key="2">
    <citation type="journal article" date="2019" name="IMA Fungus">
        <title>Genome sequencing and comparison of five Tilletia species to identify candidate genes for the detection of regulated species infecting wheat.</title>
        <authorList>
            <person name="Nguyen H.D.T."/>
            <person name="Sultana T."/>
            <person name="Kesanakurti P."/>
            <person name="Hambleton S."/>
        </authorList>
    </citation>
    <scope>NUCLEOTIDE SEQUENCE</scope>
    <source>
        <strain evidence="1">DAOMC 238032</strain>
    </source>
</reference>
<gene>
    <name evidence="1" type="ORF">A4X03_0g9745</name>
</gene>
<accession>A0A8T8S9F5</accession>
<comment type="caution">
    <text evidence="1">The sequence shown here is derived from an EMBL/GenBank/DDBJ whole genome shotgun (WGS) entry which is preliminary data.</text>
</comment>
<evidence type="ECO:0000313" key="1">
    <source>
        <dbReference type="EMBL" id="KAE8235535.1"/>
    </source>
</evidence>